<keyword evidence="1" id="KW-0472">Membrane</keyword>
<evidence type="ECO:0000313" key="2">
    <source>
        <dbReference type="EMBL" id="QXV91113.1"/>
    </source>
</evidence>
<name>A0A8F7KSB0_KLEPN</name>
<proteinExistence type="predicted"/>
<dbReference type="AlphaFoldDB" id="A0A8F7KSB0"/>
<feature type="transmembrane region" description="Helical" evidence="1">
    <location>
        <begin position="6"/>
        <end position="26"/>
    </location>
</feature>
<reference evidence="2" key="1">
    <citation type="journal article" date="2021" name="Antibiotics">
        <title>Emergence of Hybrid Resistance and Virulence Plasmids Harboring New Delhi Metallo-beta-Lactamase in Klebsiella pneumoniae in Russia.</title>
        <authorList>
            <person name="Starkova P."/>
            <person name="Lazareva I."/>
            <person name="Avdeeva A."/>
            <person name="Sulian O."/>
            <person name="Likholetova D."/>
            <person name="Ageevets V."/>
            <person name="Lebedeva M."/>
            <person name="Gostev V."/>
            <person name="Sopova J."/>
            <person name="Sidorenko S."/>
        </authorList>
    </citation>
    <scope>NUCLEOTIDE SEQUENCE</scope>
    <source>
        <plasmid evidence="2">phvKpST395_NDM-1_2512</plasmid>
    </source>
</reference>
<keyword evidence="1" id="KW-0812">Transmembrane</keyword>
<dbReference type="EMBL" id="MW911670">
    <property type="protein sequence ID" value="QXV91113.1"/>
    <property type="molecule type" value="Genomic_DNA"/>
</dbReference>
<keyword evidence="1" id="KW-1133">Transmembrane helix</keyword>
<evidence type="ECO:0000256" key="1">
    <source>
        <dbReference type="SAM" id="Phobius"/>
    </source>
</evidence>
<sequence length="41" mass="5052">MNFFCVYSSLFCASGRFFLFFFCLKYKNMNYKLTKKTKKKQ</sequence>
<accession>A0A8F7KSB0</accession>
<geneLocation type="plasmid" evidence="2">
    <name>phvKpST395_NDM-1_2512</name>
</geneLocation>
<keyword evidence="2" id="KW-0614">Plasmid</keyword>
<organism evidence="2">
    <name type="scientific">Klebsiella pneumoniae subsp. pneumoniae</name>
    <dbReference type="NCBI Taxonomy" id="72407"/>
    <lineage>
        <taxon>Bacteria</taxon>
        <taxon>Pseudomonadati</taxon>
        <taxon>Pseudomonadota</taxon>
        <taxon>Gammaproteobacteria</taxon>
        <taxon>Enterobacterales</taxon>
        <taxon>Enterobacteriaceae</taxon>
        <taxon>Klebsiella/Raoultella group</taxon>
        <taxon>Klebsiella</taxon>
        <taxon>Klebsiella pneumoniae complex</taxon>
    </lineage>
</organism>
<protein>
    <submittedName>
        <fullName evidence="2">Uncharacterized protein</fullName>
    </submittedName>
</protein>